<protein>
    <submittedName>
        <fullName evidence="2">Inovirus Gp2 family protein</fullName>
    </submittedName>
</protein>
<dbReference type="RefSeq" id="WP_269578700.1">
    <property type="nucleotide sequence ID" value="NZ_CP114588.1"/>
</dbReference>
<name>A0AA47LQY0_9GAMM</name>
<feature type="domain" description="YagK/YfjJ C-terminal" evidence="1">
    <location>
        <begin position="36"/>
        <end position="222"/>
    </location>
</feature>
<accession>A0AA47LQY0</accession>
<gene>
    <name evidence="2" type="ORF">N8M53_10245</name>
</gene>
<evidence type="ECO:0000313" key="3">
    <source>
        <dbReference type="Proteomes" id="UP001164748"/>
    </source>
</evidence>
<organism evidence="2 3">
    <name type="scientific">Salinivibrio kushneri</name>
    <dbReference type="NCBI Taxonomy" id="1908198"/>
    <lineage>
        <taxon>Bacteria</taxon>
        <taxon>Pseudomonadati</taxon>
        <taxon>Pseudomonadota</taxon>
        <taxon>Gammaproteobacteria</taxon>
        <taxon>Vibrionales</taxon>
        <taxon>Vibrionaceae</taxon>
        <taxon>Salinivibrio</taxon>
    </lineage>
</organism>
<dbReference type="InterPro" id="IPR057271">
    <property type="entry name" value="YagK_YfjJ_C"/>
</dbReference>
<reference evidence="2" key="1">
    <citation type="submission" date="2022-09" db="EMBL/GenBank/DDBJ databases">
        <authorList>
            <person name="Li Z.-J."/>
        </authorList>
    </citation>
    <scope>NUCLEOTIDE SEQUENCE</scope>
    <source>
        <strain evidence="2">TGB11</strain>
    </source>
</reference>
<dbReference type="Pfam" id="PF11726">
    <property type="entry name" value="YagK_YfjJ_C"/>
    <property type="match status" value="1"/>
</dbReference>
<evidence type="ECO:0000313" key="2">
    <source>
        <dbReference type="EMBL" id="WBA08194.1"/>
    </source>
</evidence>
<proteinExistence type="predicted"/>
<dbReference type="AlphaFoldDB" id="A0AA47LQY0"/>
<evidence type="ECO:0000259" key="1">
    <source>
        <dbReference type="Pfam" id="PF11726"/>
    </source>
</evidence>
<dbReference type="Proteomes" id="UP001164748">
    <property type="component" value="Chromosome"/>
</dbReference>
<sequence length="224" mass="26594">MNQHTYEGFPILLPVNECKGRCLDKIREVLADGCHDYKNLTIARLDLRFPAIDESDDFLMRDEVFSLRRRRKDTVKVFIRAIELEMAKQECEKRAKGKRMHRCKVRYVWARERDGSHNDHYHFALVLNKDRFYRWGKFENVECGDGLYNIIARAWAKAIGLCNNQAMGLVHIPDNSIYYLHGRPESSERAEQEYKDIFYRLSYLAKKRTKRRNEGFRCFGSSTK</sequence>
<dbReference type="EMBL" id="CP114588">
    <property type="protein sequence ID" value="WBA08194.1"/>
    <property type="molecule type" value="Genomic_DNA"/>
</dbReference>